<feature type="transmembrane region" description="Helical" evidence="10">
    <location>
        <begin position="122"/>
        <end position="144"/>
    </location>
</feature>
<evidence type="ECO:0000313" key="12">
    <source>
        <dbReference type="EMBL" id="KLT44971.1"/>
    </source>
</evidence>
<dbReference type="Gene3D" id="1.20.1530.20">
    <property type="match status" value="1"/>
</dbReference>
<keyword evidence="7" id="KW-0406">Ion transport</keyword>
<dbReference type="InterPro" id="IPR038770">
    <property type="entry name" value="Na+/solute_symporter_sf"/>
</dbReference>
<feature type="transmembrane region" description="Helical" evidence="10">
    <location>
        <begin position="348"/>
        <end position="371"/>
    </location>
</feature>
<evidence type="ECO:0000313" key="13">
    <source>
        <dbReference type="Proteomes" id="UP000053611"/>
    </source>
</evidence>
<feature type="transmembrane region" description="Helical" evidence="10">
    <location>
        <begin position="413"/>
        <end position="435"/>
    </location>
</feature>
<feature type="transmembrane region" description="Helical" evidence="10">
    <location>
        <begin position="156"/>
        <end position="177"/>
    </location>
</feature>
<dbReference type="PANTHER" id="PTHR43562:SF3">
    <property type="entry name" value="SODIUM ION_PROTON EXCHANGER (EUROFUNG)"/>
    <property type="match status" value="1"/>
</dbReference>
<dbReference type="GeneID" id="28982749"/>
<feature type="transmembrane region" description="Helical" evidence="10">
    <location>
        <begin position="39"/>
        <end position="59"/>
    </location>
</feature>
<dbReference type="InterPro" id="IPR006153">
    <property type="entry name" value="Cation/H_exchanger_TM"/>
</dbReference>
<feature type="transmembrane region" description="Helical" evidence="10">
    <location>
        <begin position="378"/>
        <end position="401"/>
    </location>
</feature>
<feature type="transmembrane region" description="Helical" evidence="10">
    <location>
        <begin position="262"/>
        <end position="280"/>
    </location>
</feature>
<evidence type="ECO:0000259" key="11">
    <source>
        <dbReference type="Pfam" id="PF00999"/>
    </source>
</evidence>
<evidence type="ECO:0000256" key="1">
    <source>
        <dbReference type="ARBA" id="ARBA00004141"/>
    </source>
</evidence>
<keyword evidence="3" id="KW-0050">Antiport</keyword>
<keyword evidence="6" id="KW-0915">Sodium</keyword>
<evidence type="ECO:0000256" key="10">
    <source>
        <dbReference type="SAM" id="Phobius"/>
    </source>
</evidence>
<reference evidence="12 13" key="1">
    <citation type="submission" date="2015-03" db="EMBL/GenBank/DDBJ databases">
        <title>Genomics and transcriptomics of the oil-accumulating basidiomycete yeast T. oleaginosus allow insights into substrate utilization and the diverse evolutionary trajectories of mating systems in fungi.</title>
        <authorList>
            <consortium name="DOE Joint Genome Institute"/>
            <person name="Kourist R."/>
            <person name="Kracht O."/>
            <person name="Bracharz F."/>
            <person name="Lipzen A."/>
            <person name="Nolan M."/>
            <person name="Ohm R."/>
            <person name="Grigoriev I."/>
            <person name="Sun S."/>
            <person name="Heitman J."/>
            <person name="Bruck T."/>
            <person name="Nowrousian M."/>
        </authorList>
    </citation>
    <scope>NUCLEOTIDE SEQUENCE [LARGE SCALE GENOMIC DNA]</scope>
    <source>
        <strain evidence="12 13">IBC0246</strain>
    </source>
</reference>
<dbReference type="RefSeq" id="XP_018281462.1">
    <property type="nucleotide sequence ID" value="XM_018422146.1"/>
</dbReference>
<sequence>MWSSFAYHEPSTSATLILLAFLYLLNLAGWFVQLTIGAGLLGQIFIGVVFGTPLAGWLPDTWEDAFVAVGYIGLLVLVFEGGMHSSIAHLARILPLASTVALTGILAPIGLSFLLVPMGFPVVHAFAGGSSLASTSLGTVLTVLHPASVGFDLRQTKLGSVLFTAAVMDDVVAFILARVISVVGGEGSLGAEIGRTLGVTVGIGIAWGAITHFILKPAYGAVIKRRAWEHTVWGGEGLMFLFDALSFIALVAAAGYGGTSPLFGAYVAGLSVAYLCSVEAEKRSPPRTEMESICDTPCSTPESDMSEPSLISAFNSYAAKPLAYLLLPIFFGSIGYSIPFVPLFRGRVIWRGIVYSVLMALGKMLCGAWVCRRKSWRAAVFLGGAMVARGEIGLLIAQIARGTPRPLLDEEEFLVVVWAVVLCTIVGPVGVAMCVRRWGKDVLRGGME</sequence>
<evidence type="ECO:0000256" key="7">
    <source>
        <dbReference type="ARBA" id="ARBA00023065"/>
    </source>
</evidence>
<dbReference type="OrthoDB" id="1288932at2759"/>
<feature type="transmembrane region" description="Helical" evidence="10">
    <location>
        <begin position="65"/>
        <end position="82"/>
    </location>
</feature>
<feature type="transmembrane region" description="Helical" evidence="10">
    <location>
        <begin position="236"/>
        <end position="256"/>
    </location>
</feature>
<keyword evidence="13" id="KW-1185">Reference proteome</keyword>
<feature type="transmembrane region" description="Helical" evidence="10">
    <location>
        <begin position="197"/>
        <end position="215"/>
    </location>
</feature>
<dbReference type="Pfam" id="PF00999">
    <property type="entry name" value="Na_H_Exchanger"/>
    <property type="match status" value="1"/>
</dbReference>
<feature type="transmembrane region" description="Helical" evidence="10">
    <location>
        <begin position="322"/>
        <end position="342"/>
    </location>
</feature>
<evidence type="ECO:0000256" key="2">
    <source>
        <dbReference type="ARBA" id="ARBA00022448"/>
    </source>
</evidence>
<evidence type="ECO:0000256" key="8">
    <source>
        <dbReference type="ARBA" id="ARBA00023136"/>
    </source>
</evidence>
<feature type="transmembrane region" description="Helical" evidence="10">
    <location>
        <begin position="94"/>
        <end position="116"/>
    </location>
</feature>
<keyword evidence="8 10" id="KW-0472">Membrane</keyword>
<dbReference type="GO" id="GO:0015297">
    <property type="term" value="F:antiporter activity"/>
    <property type="evidence" value="ECO:0007669"/>
    <property type="project" value="UniProtKB-KW"/>
</dbReference>
<name>A0A0J0XV87_9TREE</name>
<keyword evidence="5 10" id="KW-1133">Transmembrane helix</keyword>
<protein>
    <submittedName>
        <fullName evidence="12">Sodium/hydrogen exchanger</fullName>
    </submittedName>
</protein>
<dbReference type="GO" id="GO:0016020">
    <property type="term" value="C:membrane"/>
    <property type="evidence" value="ECO:0007669"/>
    <property type="project" value="UniProtKB-SubCell"/>
</dbReference>
<evidence type="ECO:0000256" key="3">
    <source>
        <dbReference type="ARBA" id="ARBA00022449"/>
    </source>
</evidence>
<evidence type="ECO:0000256" key="6">
    <source>
        <dbReference type="ARBA" id="ARBA00023053"/>
    </source>
</evidence>
<dbReference type="AlphaFoldDB" id="A0A0J0XV87"/>
<dbReference type="PANTHER" id="PTHR43562">
    <property type="entry name" value="NAPA-TYPE SODIUM/HYDROGEN ANTIPORTER"/>
    <property type="match status" value="1"/>
</dbReference>
<evidence type="ECO:0000256" key="9">
    <source>
        <dbReference type="ARBA" id="ARBA00023201"/>
    </source>
</evidence>
<dbReference type="EMBL" id="KQ087183">
    <property type="protein sequence ID" value="KLT44971.1"/>
    <property type="molecule type" value="Genomic_DNA"/>
</dbReference>
<comment type="subcellular location">
    <subcellularLocation>
        <location evidence="1">Membrane</location>
        <topology evidence="1">Multi-pass membrane protein</topology>
    </subcellularLocation>
</comment>
<organism evidence="12 13">
    <name type="scientific">Cutaneotrichosporon oleaginosum</name>
    <dbReference type="NCBI Taxonomy" id="879819"/>
    <lineage>
        <taxon>Eukaryota</taxon>
        <taxon>Fungi</taxon>
        <taxon>Dikarya</taxon>
        <taxon>Basidiomycota</taxon>
        <taxon>Agaricomycotina</taxon>
        <taxon>Tremellomycetes</taxon>
        <taxon>Trichosporonales</taxon>
        <taxon>Trichosporonaceae</taxon>
        <taxon>Cutaneotrichosporon</taxon>
    </lineage>
</organism>
<feature type="transmembrane region" description="Helical" evidence="10">
    <location>
        <begin position="12"/>
        <end position="32"/>
    </location>
</feature>
<evidence type="ECO:0000256" key="5">
    <source>
        <dbReference type="ARBA" id="ARBA00022989"/>
    </source>
</evidence>
<dbReference type="GO" id="GO:1902600">
    <property type="term" value="P:proton transmembrane transport"/>
    <property type="evidence" value="ECO:0007669"/>
    <property type="project" value="InterPro"/>
</dbReference>
<accession>A0A0J0XV87</accession>
<dbReference type="GO" id="GO:0006814">
    <property type="term" value="P:sodium ion transport"/>
    <property type="evidence" value="ECO:0007669"/>
    <property type="project" value="UniProtKB-KW"/>
</dbReference>
<proteinExistence type="predicted"/>
<keyword evidence="2" id="KW-0813">Transport</keyword>
<keyword evidence="4 10" id="KW-0812">Transmembrane</keyword>
<gene>
    <name evidence="12" type="ORF">CC85DRAFT_282889</name>
</gene>
<feature type="domain" description="Cation/H+ exchanger transmembrane" evidence="11">
    <location>
        <begin position="39"/>
        <end position="435"/>
    </location>
</feature>
<keyword evidence="9" id="KW-0739">Sodium transport</keyword>
<evidence type="ECO:0000256" key="4">
    <source>
        <dbReference type="ARBA" id="ARBA00022692"/>
    </source>
</evidence>
<dbReference type="Proteomes" id="UP000053611">
    <property type="component" value="Unassembled WGS sequence"/>
</dbReference>